<gene>
    <name evidence="2" type="ORF">GCM10010218_41650</name>
</gene>
<dbReference type="AlphaFoldDB" id="A0A919B4L6"/>
<accession>A0A919B4L6</accession>
<reference evidence="2" key="2">
    <citation type="submission" date="2020-09" db="EMBL/GenBank/DDBJ databases">
        <authorList>
            <person name="Sun Q."/>
            <person name="Ohkuma M."/>
        </authorList>
    </citation>
    <scope>NUCLEOTIDE SEQUENCE</scope>
    <source>
        <strain evidence="2">JCM 4059</strain>
    </source>
</reference>
<keyword evidence="3" id="KW-1185">Reference proteome</keyword>
<evidence type="ECO:0000313" key="2">
    <source>
        <dbReference type="EMBL" id="GHF55767.1"/>
    </source>
</evidence>
<organism evidence="2 3">
    <name type="scientific">Streptomyces mashuensis</name>
    <dbReference type="NCBI Taxonomy" id="33904"/>
    <lineage>
        <taxon>Bacteria</taxon>
        <taxon>Bacillati</taxon>
        <taxon>Actinomycetota</taxon>
        <taxon>Actinomycetes</taxon>
        <taxon>Kitasatosporales</taxon>
        <taxon>Streptomycetaceae</taxon>
        <taxon>Streptomyces</taxon>
    </lineage>
</organism>
<dbReference type="Proteomes" id="UP000638313">
    <property type="component" value="Unassembled WGS sequence"/>
</dbReference>
<evidence type="ECO:0000256" key="1">
    <source>
        <dbReference type="SAM" id="MobiDB-lite"/>
    </source>
</evidence>
<name>A0A919B4L6_9ACTN</name>
<protein>
    <submittedName>
        <fullName evidence="2">Uncharacterized protein</fullName>
    </submittedName>
</protein>
<feature type="compositionally biased region" description="Polar residues" evidence="1">
    <location>
        <begin position="1"/>
        <end position="10"/>
    </location>
</feature>
<reference evidence="2" key="1">
    <citation type="journal article" date="2014" name="Int. J. Syst. Evol. Microbiol.">
        <title>Complete genome sequence of Corynebacterium casei LMG S-19264T (=DSM 44701T), isolated from a smear-ripened cheese.</title>
        <authorList>
            <consortium name="US DOE Joint Genome Institute (JGI-PGF)"/>
            <person name="Walter F."/>
            <person name="Albersmeier A."/>
            <person name="Kalinowski J."/>
            <person name="Ruckert C."/>
        </authorList>
    </citation>
    <scope>NUCLEOTIDE SEQUENCE</scope>
    <source>
        <strain evidence="2">JCM 4059</strain>
    </source>
</reference>
<comment type="caution">
    <text evidence="2">The sequence shown here is derived from an EMBL/GenBank/DDBJ whole genome shotgun (WGS) entry which is preliminary data.</text>
</comment>
<proteinExistence type="predicted"/>
<evidence type="ECO:0000313" key="3">
    <source>
        <dbReference type="Proteomes" id="UP000638313"/>
    </source>
</evidence>
<feature type="region of interest" description="Disordered" evidence="1">
    <location>
        <begin position="1"/>
        <end position="22"/>
    </location>
</feature>
<dbReference type="EMBL" id="BNBD01000008">
    <property type="protein sequence ID" value="GHF55767.1"/>
    <property type="molecule type" value="Genomic_DNA"/>
</dbReference>
<sequence length="68" mass="7103">MSTTGQTPETTRAENPLHPAPVSQWYVSSGSTTLQTMDSAQLSTVAVVTRRGAGGWSITVPPKIESGS</sequence>